<evidence type="ECO:0000256" key="4">
    <source>
        <dbReference type="ARBA" id="ARBA00022970"/>
    </source>
</evidence>
<evidence type="ECO:0000313" key="10">
    <source>
        <dbReference type="Proteomes" id="UP000813462"/>
    </source>
</evidence>
<dbReference type="AlphaFoldDB" id="A0A978VAD5"/>
<reference evidence="9" key="1">
    <citation type="journal article" date="2021" name="Front. Plant Sci.">
        <title>Chromosome-Scale Genome Assembly for Chinese Sour Jujube and Insights Into Its Genome Evolution and Domestication Signature.</title>
        <authorList>
            <person name="Shen L.-Y."/>
            <person name="Luo H."/>
            <person name="Wang X.-L."/>
            <person name="Wang X.-M."/>
            <person name="Qiu X.-J."/>
            <person name="Liu H."/>
            <person name="Zhou S.-S."/>
            <person name="Jia K.-H."/>
            <person name="Nie S."/>
            <person name="Bao Y.-T."/>
            <person name="Zhang R.-G."/>
            <person name="Yun Q.-Z."/>
            <person name="Chai Y.-H."/>
            <person name="Lu J.-Y."/>
            <person name="Li Y."/>
            <person name="Zhao S.-W."/>
            <person name="Mao J.-F."/>
            <person name="Jia S.-G."/>
            <person name="Mao Y.-M."/>
        </authorList>
    </citation>
    <scope>NUCLEOTIDE SEQUENCE</scope>
    <source>
        <strain evidence="9">AT0</strain>
        <tissue evidence="9">Leaf</tissue>
    </source>
</reference>
<accession>A0A978VAD5</accession>
<feature type="transmembrane region" description="Helical" evidence="7">
    <location>
        <begin position="109"/>
        <end position="133"/>
    </location>
</feature>
<sequence length="163" mass="18096">MRDKRKFGKVVAFTMASICLIYGSFGALGYFAFGEQTEEMITANMGVGLVTTLVKFGLCVNIFFTLLVMMNSVYEIMEKRFWGGRYCLWIRWLSVLLVSLMAILVPNFAGFLCLMGSGVCCALGFILPSLFHLVVFRDEMARGTWCFDVSIMVVGLVLGVSGT</sequence>
<comment type="subcellular location">
    <subcellularLocation>
        <location evidence="1">Membrane</location>
        <topology evidence="1">Multi-pass membrane protein</topology>
    </subcellularLocation>
</comment>
<evidence type="ECO:0000259" key="8">
    <source>
        <dbReference type="Pfam" id="PF01490"/>
    </source>
</evidence>
<evidence type="ECO:0000256" key="6">
    <source>
        <dbReference type="ARBA" id="ARBA00023136"/>
    </source>
</evidence>
<dbReference type="GO" id="GO:0015175">
    <property type="term" value="F:neutral L-amino acid transmembrane transporter activity"/>
    <property type="evidence" value="ECO:0007669"/>
    <property type="project" value="TreeGrafter"/>
</dbReference>
<evidence type="ECO:0000256" key="2">
    <source>
        <dbReference type="ARBA" id="ARBA00022448"/>
    </source>
</evidence>
<feature type="transmembrane region" description="Helical" evidence="7">
    <location>
        <begin position="145"/>
        <end position="162"/>
    </location>
</feature>
<dbReference type="Proteomes" id="UP000813462">
    <property type="component" value="Unassembled WGS sequence"/>
</dbReference>
<feature type="transmembrane region" description="Helical" evidence="7">
    <location>
        <begin position="86"/>
        <end position="103"/>
    </location>
</feature>
<dbReference type="PANTHER" id="PTHR22950">
    <property type="entry name" value="AMINO ACID TRANSPORTER"/>
    <property type="match status" value="1"/>
</dbReference>
<feature type="transmembrane region" description="Helical" evidence="7">
    <location>
        <begin position="53"/>
        <end position="74"/>
    </location>
</feature>
<dbReference type="EMBL" id="JAEACU010000006">
    <property type="protein sequence ID" value="KAH7524870.1"/>
    <property type="molecule type" value="Genomic_DNA"/>
</dbReference>
<feature type="transmembrane region" description="Helical" evidence="7">
    <location>
        <begin position="12"/>
        <end position="33"/>
    </location>
</feature>
<comment type="caution">
    <text evidence="9">The sequence shown here is derived from an EMBL/GenBank/DDBJ whole genome shotgun (WGS) entry which is preliminary data.</text>
</comment>
<dbReference type="Pfam" id="PF01490">
    <property type="entry name" value="Aa_trans"/>
    <property type="match status" value="1"/>
</dbReference>
<protein>
    <recommendedName>
        <fullName evidence="8">Amino acid transporter transmembrane domain-containing protein</fullName>
    </recommendedName>
</protein>
<evidence type="ECO:0000256" key="7">
    <source>
        <dbReference type="SAM" id="Phobius"/>
    </source>
</evidence>
<proteinExistence type="predicted"/>
<evidence type="ECO:0000313" key="9">
    <source>
        <dbReference type="EMBL" id="KAH7524870.1"/>
    </source>
</evidence>
<dbReference type="GO" id="GO:0015179">
    <property type="term" value="F:L-amino acid transmembrane transporter activity"/>
    <property type="evidence" value="ECO:0007669"/>
    <property type="project" value="TreeGrafter"/>
</dbReference>
<evidence type="ECO:0000256" key="1">
    <source>
        <dbReference type="ARBA" id="ARBA00004141"/>
    </source>
</evidence>
<feature type="domain" description="Amino acid transporter transmembrane" evidence="8">
    <location>
        <begin position="1"/>
        <end position="162"/>
    </location>
</feature>
<gene>
    <name evidence="9" type="ORF">FEM48_Zijuj06G0165100</name>
</gene>
<organism evidence="9 10">
    <name type="scientific">Ziziphus jujuba var. spinosa</name>
    <dbReference type="NCBI Taxonomy" id="714518"/>
    <lineage>
        <taxon>Eukaryota</taxon>
        <taxon>Viridiplantae</taxon>
        <taxon>Streptophyta</taxon>
        <taxon>Embryophyta</taxon>
        <taxon>Tracheophyta</taxon>
        <taxon>Spermatophyta</taxon>
        <taxon>Magnoliopsida</taxon>
        <taxon>eudicotyledons</taxon>
        <taxon>Gunneridae</taxon>
        <taxon>Pentapetalae</taxon>
        <taxon>rosids</taxon>
        <taxon>fabids</taxon>
        <taxon>Rosales</taxon>
        <taxon>Rhamnaceae</taxon>
        <taxon>Paliureae</taxon>
        <taxon>Ziziphus</taxon>
    </lineage>
</organism>
<dbReference type="InterPro" id="IPR013057">
    <property type="entry name" value="AA_transpt_TM"/>
</dbReference>
<evidence type="ECO:0000256" key="5">
    <source>
        <dbReference type="ARBA" id="ARBA00022989"/>
    </source>
</evidence>
<keyword evidence="3 7" id="KW-0812">Transmembrane</keyword>
<keyword evidence="2" id="KW-0813">Transport</keyword>
<name>A0A978VAD5_ZIZJJ</name>
<evidence type="ECO:0000256" key="3">
    <source>
        <dbReference type="ARBA" id="ARBA00022692"/>
    </source>
</evidence>
<keyword evidence="6 7" id="KW-0472">Membrane</keyword>
<keyword evidence="5 7" id="KW-1133">Transmembrane helix</keyword>
<dbReference type="PANTHER" id="PTHR22950:SF529">
    <property type="entry name" value="AMINO ACID TRANSPORTER AVT3B"/>
    <property type="match status" value="1"/>
</dbReference>
<keyword evidence="4" id="KW-0029">Amino-acid transport</keyword>
<dbReference type="GO" id="GO:0005774">
    <property type="term" value="C:vacuolar membrane"/>
    <property type="evidence" value="ECO:0007669"/>
    <property type="project" value="TreeGrafter"/>
</dbReference>